<dbReference type="Pfam" id="PF25759">
    <property type="entry name" value="HP1_ORF34"/>
    <property type="match status" value="1"/>
</dbReference>
<dbReference type="Proteomes" id="UP001231915">
    <property type="component" value="Unassembled WGS sequence"/>
</dbReference>
<accession>A0ABT7EJI3</accession>
<dbReference type="EMBL" id="JASJUT010000003">
    <property type="protein sequence ID" value="MDK2595198.1"/>
    <property type="molecule type" value="Genomic_DNA"/>
</dbReference>
<dbReference type="RefSeq" id="WP_284136962.1">
    <property type="nucleotide sequence ID" value="NZ_JASJUT010000003.1"/>
</dbReference>
<feature type="compositionally biased region" description="Polar residues" evidence="1">
    <location>
        <begin position="131"/>
        <end position="140"/>
    </location>
</feature>
<keyword evidence="3" id="KW-1185">Reference proteome</keyword>
<name>A0ABT7EJI3_9GAMM</name>
<protein>
    <recommendedName>
        <fullName evidence="4">Phage protein</fullName>
    </recommendedName>
</protein>
<evidence type="ECO:0008006" key="4">
    <source>
        <dbReference type="Google" id="ProtNLM"/>
    </source>
</evidence>
<proteinExistence type="predicted"/>
<feature type="compositionally biased region" description="Low complexity" evidence="1">
    <location>
        <begin position="141"/>
        <end position="160"/>
    </location>
</feature>
<feature type="region of interest" description="Disordered" evidence="1">
    <location>
        <begin position="126"/>
        <end position="160"/>
    </location>
</feature>
<dbReference type="InterPro" id="IPR057869">
    <property type="entry name" value="HP1_YO34"/>
</dbReference>
<sequence length="160" mass="17409">MIAIDGWQVPGFDTQVNAGVKLAGDDMSGFGSFALSSDNGVKPGVLTVKTKIAHTDENDLAALITKAKALDENGARVTYTVNNSLAEAYKIRKAKFDGEVKATDLEDVKGWQITFKLLEVRSVSEREQQQLDETSNQASEQQSTDAQSQVQQQFEQVDGP</sequence>
<organism evidence="2 3">
    <name type="scientific">Pseudoalteromonas obscura</name>
    <dbReference type="NCBI Taxonomy" id="3048491"/>
    <lineage>
        <taxon>Bacteria</taxon>
        <taxon>Pseudomonadati</taxon>
        <taxon>Pseudomonadota</taxon>
        <taxon>Gammaproteobacteria</taxon>
        <taxon>Alteromonadales</taxon>
        <taxon>Pseudoalteromonadaceae</taxon>
        <taxon>Pseudoalteromonas</taxon>
    </lineage>
</organism>
<comment type="caution">
    <text evidence="2">The sequence shown here is derived from an EMBL/GenBank/DDBJ whole genome shotgun (WGS) entry which is preliminary data.</text>
</comment>
<gene>
    <name evidence="2" type="ORF">QNM18_09110</name>
</gene>
<evidence type="ECO:0000313" key="2">
    <source>
        <dbReference type="EMBL" id="MDK2595198.1"/>
    </source>
</evidence>
<evidence type="ECO:0000256" key="1">
    <source>
        <dbReference type="SAM" id="MobiDB-lite"/>
    </source>
</evidence>
<evidence type="ECO:0000313" key="3">
    <source>
        <dbReference type="Proteomes" id="UP001231915"/>
    </source>
</evidence>
<reference evidence="2 3" key="1">
    <citation type="submission" date="2023-05" db="EMBL/GenBank/DDBJ databases">
        <title>Pseudoalteromonas ardens sp. nov., Pseudoalteromonas obscura sp. nov., and Pseudoalteromonas umbrosa sp. nov., isolated from the coral Montipora capitata.</title>
        <authorList>
            <person name="Thomas E.M."/>
            <person name="Smith E.M."/>
            <person name="Papke E."/>
            <person name="Shlafstein M.D."/>
            <person name="Oline D.K."/>
            <person name="Videau P."/>
            <person name="Saw J.H."/>
            <person name="Strangman W.K."/>
            <person name="Ushijima B."/>
        </authorList>
    </citation>
    <scope>NUCLEOTIDE SEQUENCE [LARGE SCALE GENOMIC DNA]</scope>
    <source>
        <strain evidence="2 3">P94</strain>
    </source>
</reference>